<dbReference type="InterPro" id="IPR011011">
    <property type="entry name" value="Znf_FYVE_PHD"/>
</dbReference>
<dbReference type="VEuPathDB" id="FungiDB:H310_09110"/>
<evidence type="ECO:0000256" key="5">
    <source>
        <dbReference type="SAM" id="MobiDB-lite"/>
    </source>
</evidence>
<feature type="region of interest" description="Disordered" evidence="5">
    <location>
        <begin position="58"/>
        <end position="129"/>
    </location>
</feature>
<accession>A0A024TU99</accession>
<feature type="region of interest" description="Disordered" evidence="5">
    <location>
        <begin position="333"/>
        <end position="356"/>
    </location>
</feature>
<protein>
    <recommendedName>
        <fullName evidence="6">PHD-type domain-containing protein</fullName>
    </recommendedName>
</protein>
<keyword evidence="3" id="KW-0862">Zinc</keyword>
<dbReference type="AlphaFoldDB" id="A0A024TU99"/>
<dbReference type="GeneID" id="20086160"/>
<evidence type="ECO:0000259" key="6">
    <source>
        <dbReference type="PROSITE" id="PS50016"/>
    </source>
</evidence>
<gene>
    <name evidence="7" type="ORF">H310_09110</name>
</gene>
<dbReference type="SMART" id="SM00249">
    <property type="entry name" value="PHD"/>
    <property type="match status" value="1"/>
</dbReference>
<name>A0A024TU99_9STRA</name>
<organism evidence="7">
    <name type="scientific">Aphanomyces invadans</name>
    <dbReference type="NCBI Taxonomy" id="157072"/>
    <lineage>
        <taxon>Eukaryota</taxon>
        <taxon>Sar</taxon>
        <taxon>Stramenopiles</taxon>
        <taxon>Oomycota</taxon>
        <taxon>Saprolegniomycetes</taxon>
        <taxon>Saprolegniales</taxon>
        <taxon>Verrucalvaceae</taxon>
        <taxon>Aphanomyces</taxon>
    </lineage>
</organism>
<dbReference type="SUPFAM" id="SSF57903">
    <property type="entry name" value="FYVE/PHD zinc finger"/>
    <property type="match status" value="1"/>
</dbReference>
<feature type="domain" description="PHD-type" evidence="6">
    <location>
        <begin position="364"/>
        <end position="413"/>
    </location>
</feature>
<feature type="compositionally biased region" description="Basic residues" evidence="5">
    <location>
        <begin position="117"/>
        <end position="129"/>
    </location>
</feature>
<dbReference type="RefSeq" id="XP_008873306.1">
    <property type="nucleotide sequence ID" value="XM_008875084.1"/>
</dbReference>
<dbReference type="PROSITE" id="PS50016">
    <property type="entry name" value="ZF_PHD_2"/>
    <property type="match status" value="1"/>
</dbReference>
<dbReference type="InterPro" id="IPR019786">
    <property type="entry name" value="Zinc_finger_PHD-type_CS"/>
</dbReference>
<dbReference type="InterPro" id="IPR019787">
    <property type="entry name" value="Znf_PHD-finger"/>
</dbReference>
<dbReference type="PROSITE" id="PS01359">
    <property type="entry name" value="ZF_PHD_1"/>
    <property type="match status" value="1"/>
</dbReference>
<dbReference type="GO" id="GO:0008270">
    <property type="term" value="F:zinc ion binding"/>
    <property type="evidence" value="ECO:0007669"/>
    <property type="project" value="UniProtKB-KW"/>
</dbReference>
<evidence type="ECO:0000256" key="4">
    <source>
        <dbReference type="PROSITE-ProRule" id="PRU00146"/>
    </source>
</evidence>
<keyword evidence="1" id="KW-0479">Metal-binding</keyword>
<evidence type="ECO:0000313" key="7">
    <source>
        <dbReference type="EMBL" id="ETV97745.1"/>
    </source>
</evidence>
<dbReference type="EMBL" id="KI913971">
    <property type="protein sequence ID" value="ETV97745.1"/>
    <property type="molecule type" value="Genomic_DNA"/>
</dbReference>
<evidence type="ECO:0000256" key="1">
    <source>
        <dbReference type="ARBA" id="ARBA00022723"/>
    </source>
</evidence>
<reference evidence="7" key="1">
    <citation type="submission" date="2013-12" db="EMBL/GenBank/DDBJ databases">
        <title>The Genome Sequence of Aphanomyces invadans NJM9701.</title>
        <authorList>
            <consortium name="The Broad Institute Genomics Platform"/>
            <person name="Russ C."/>
            <person name="Tyler B."/>
            <person name="van West P."/>
            <person name="Dieguez-Uribeondo J."/>
            <person name="Young S.K."/>
            <person name="Zeng Q."/>
            <person name="Gargeya S."/>
            <person name="Fitzgerald M."/>
            <person name="Abouelleil A."/>
            <person name="Alvarado L."/>
            <person name="Chapman S.B."/>
            <person name="Gainer-Dewar J."/>
            <person name="Goldberg J."/>
            <person name="Griggs A."/>
            <person name="Gujja S."/>
            <person name="Hansen M."/>
            <person name="Howarth C."/>
            <person name="Imamovic A."/>
            <person name="Ireland A."/>
            <person name="Larimer J."/>
            <person name="McCowan C."/>
            <person name="Murphy C."/>
            <person name="Pearson M."/>
            <person name="Poon T.W."/>
            <person name="Priest M."/>
            <person name="Roberts A."/>
            <person name="Saif S."/>
            <person name="Shea T."/>
            <person name="Sykes S."/>
            <person name="Wortman J."/>
            <person name="Nusbaum C."/>
            <person name="Birren B."/>
        </authorList>
    </citation>
    <scope>NUCLEOTIDE SEQUENCE [LARGE SCALE GENOMIC DNA]</scope>
    <source>
        <strain evidence="7">NJM9701</strain>
    </source>
</reference>
<dbReference type="Pfam" id="PF00628">
    <property type="entry name" value="PHD"/>
    <property type="match status" value="1"/>
</dbReference>
<sequence length="472" mass="51718">MRVMSCEKRHADEDAMAASALDRLAEMSDRMKRFKQSPIASVDAHHNMVTFSQYYDDDFHSESESDGGSDDDHGNQPVVSDYSTGKDVDSEESPPIEIEIQDIRVTPGGSSAGTGRGARRNGKPSKRKVSVQLNSLHGAPSKRLAQGLHDLSQCVTALLRDNGANGDYAGPTLNSIQSDPSDAVDNMSVSLTAFRHIVDSIRSTASNELMPIVRPSMEQLWETAQKLSRHEARMNLACWRNAAAELRVKLQDALATPNPTSSCDGSHHALIEQCLDFVSSVSLCNLVRDESTDIRKLAIQESSDQLCRGIHQHNVQRFEFLATEARDLANAMRREADHDQGPSPPSSPVPVSTRPTKRARAATFAGCTVCGEETAEALMSCDNSCGKQYHAACLELSGPPDEGSWFCPDCMESLGLSGDGQVYLCAALHCKRISVTRYCAVHSCRFKGCNFRLRGRGYCRRHDTHQKRSMAA</sequence>
<keyword evidence="2 4" id="KW-0863">Zinc-finger</keyword>
<dbReference type="Gene3D" id="2.30.30.1150">
    <property type="match status" value="1"/>
</dbReference>
<proteinExistence type="predicted"/>
<evidence type="ECO:0000256" key="3">
    <source>
        <dbReference type="ARBA" id="ARBA00022833"/>
    </source>
</evidence>
<dbReference type="InterPro" id="IPR001965">
    <property type="entry name" value="Znf_PHD"/>
</dbReference>
<evidence type="ECO:0000256" key="2">
    <source>
        <dbReference type="ARBA" id="ARBA00022771"/>
    </source>
</evidence>
<dbReference type="OrthoDB" id="432829at2759"/>